<dbReference type="EMBL" id="LXQA010234328">
    <property type="protein sequence ID" value="MCI36498.1"/>
    <property type="molecule type" value="Genomic_DNA"/>
</dbReference>
<evidence type="ECO:0000256" key="1">
    <source>
        <dbReference type="SAM" id="MobiDB-lite"/>
    </source>
</evidence>
<comment type="caution">
    <text evidence="2">The sequence shown here is derived from an EMBL/GenBank/DDBJ whole genome shotgun (WGS) entry which is preliminary data.</text>
</comment>
<feature type="non-terminal residue" evidence="2">
    <location>
        <position position="1"/>
    </location>
</feature>
<feature type="non-terminal residue" evidence="2">
    <location>
        <position position="114"/>
    </location>
</feature>
<proteinExistence type="predicted"/>
<evidence type="ECO:0000313" key="3">
    <source>
        <dbReference type="Proteomes" id="UP000265520"/>
    </source>
</evidence>
<sequence length="114" mass="12297">KRKTPEETARISIQIPKKGGGATAESDTTNAPPNPPKKKRGTRSNIGRVLLQGVSAQNPTARNDMVAQEDAEVVADNVQAPRPFCCPKSKKKQGLASFFLGRGFQLSGVRRRAI</sequence>
<name>A0A392RIS6_9FABA</name>
<dbReference type="AlphaFoldDB" id="A0A392RIS6"/>
<protein>
    <submittedName>
        <fullName evidence="2">Uncharacterized protein</fullName>
    </submittedName>
</protein>
<keyword evidence="3" id="KW-1185">Reference proteome</keyword>
<reference evidence="2 3" key="1">
    <citation type="journal article" date="2018" name="Front. Plant Sci.">
        <title>Red Clover (Trifolium pratense) and Zigzag Clover (T. medium) - A Picture of Genomic Similarities and Differences.</title>
        <authorList>
            <person name="Dluhosova J."/>
            <person name="Istvanek J."/>
            <person name="Nedelnik J."/>
            <person name="Repkova J."/>
        </authorList>
    </citation>
    <scope>NUCLEOTIDE SEQUENCE [LARGE SCALE GENOMIC DNA]</scope>
    <source>
        <strain evidence="3">cv. 10/8</strain>
        <tissue evidence="2">Leaf</tissue>
    </source>
</reference>
<evidence type="ECO:0000313" key="2">
    <source>
        <dbReference type="EMBL" id="MCI36498.1"/>
    </source>
</evidence>
<feature type="region of interest" description="Disordered" evidence="1">
    <location>
        <begin position="1"/>
        <end position="45"/>
    </location>
</feature>
<organism evidence="2 3">
    <name type="scientific">Trifolium medium</name>
    <dbReference type="NCBI Taxonomy" id="97028"/>
    <lineage>
        <taxon>Eukaryota</taxon>
        <taxon>Viridiplantae</taxon>
        <taxon>Streptophyta</taxon>
        <taxon>Embryophyta</taxon>
        <taxon>Tracheophyta</taxon>
        <taxon>Spermatophyta</taxon>
        <taxon>Magnoliopsida</taxon>
        <taxon>eudicotyledons</taxon>
        <taxon>Gunneridae</taxon>
        <taxon>Pentapetalae</taxon>
        <taxon>rosids</taxon>
        <taxon>fabids</taxon>
        <taxon>Fabales</taxon>
        <taxon>Fabaceae</taxon>
        <taxon>Papilionoideae</taxon>
        <taxon>50 kb inversion clade</taxon>
        <taxon>NPAAA clade</taxon>
        <taxon>Hologalegina</taxon>
        <taxon>IRL clade</taxon>
        <taxon>Trifolieae</taxon>
        <taxon>Trifolium</taxon>
    </lineage>
</organism>
<accession>A0A392RIS6</accession>
<dbReference type="Proteomes" id="UP000265520">
    <property type="component" value="Unassembled WGS sequence"/>
</dbReference>